<accession>A0A238LFB5</accession>
<dbReference type="InterPro" id="IPR036724">
    <property type="entry name" value="Cobalamin-bd_sf"/>
</dbReference>
<proteinExistence type="predicted"/>
<evidence type="ECO:0000256" key="1">
    <source>
        <dbReference type="SAM" id="MobiDB-lite"/>
    </source>
</evidence>
<evidence type="ECO:0000259" key="2">
    <source>
        <dbReference type="PROSITE" id="PS51332"/>
    </source>
</evidence>
<evidence type="ECO:0000313" key="4">
    <source>
        <dbReference type="Proteomes" id="UP000201613"/>
    </source>
</evidence>
<keyword evidence="4" id="KW-1185">Reference proteome</keyword>
<dbReference type="GO" id="GO:0031419">
    <property type="term" value="F:cobalamin binding"/>
    <property type="evidence" value="ECO:0007669"/>
    <property type="project" value="InterPro"/>
</dbReference>
<feature type="domain" description="B12-binding" evidence="2">
    <location>
        <begin position="145"/>
        <end position="271"/>
    </location>
</feature>
<organism evidence="3 4">
    <name type="scientific">Flavimaricola marinus</name>
    <dbReference type="NCBI Taxonomy" id="1819565"/>
    <lineage>
        <taxon>Bacteria</taxon>
        <taxon>Pseudomonadati</taxon>
        <taxon>Pseudomonadota</taxon>
        <taxon>Alphaproteobacteria</taxon>
        <taxon>Rhodobacterales</taxon>
        <taxon>Paracoccaceae</taxon>
        <taxon>Flavimaricola</taxon>
    </lineage>
</organism>
<dbReference type="RefSeq" id="WP_168770538.1">
    <property type="nucleotide sequence ID" value="NZ_FXZK01000004.1"/>
</dbReference>
<dbReference type="GO" id="GO:0046872">
    <property type="term" value="F:metal ion binding"/>
    <property type="evidence" value="ECO:0007669"/>
    <property type="project" value="InterPro"/>
</dbReference>
<dbReference type="AlphaFoldDB" id="A0A238LFB5"/>
<dbReference type="EMBL" id="FXZK01000004">
    <property type="protein sequence ID" value="SMY08369.1"/>
    <property type="molecule type" value="Genomic_DNA"/>
</dbReference>
<evidence type="ECO:0000313" key="3">
    <source>
        <dbReference type="EMBL" id="SMY08369.1"/>
    </source>
</evidence>
<dbReference type="SUPFAM" id="SSF52242">
    <property type="entry name" value="Cobalamin (vitamin B12)-binding domain"/>
    <property type="match status" value="1"/>
</dbReference>
<dbReference type="InterPro" id="IPR006158">
    <property type="entry name" value="Cobalamin-bd"/>
</dbReference>
<reference evidence="3 4" key="1">
    <citation type="submission" date="2017-05" db="EMBL/GenBank/DDBJ databases">
        <authorList>
            <person name="Song R."/>
            <person name="Chenine A.L."/>
            <person name="Ruprecht R.M."/>
        </authorList>
    </citation>
    <scope>NUCLEOTIDE SEQUENCE [LARGE SCALE GENOMIC DNA]</scope>
    <source>
        <strain evidence="3 4">CECT 8899</strain>
    </source>
</reference>
<name>A0A238LFB5_9RHOB</name>
<dbReference type="PROSITE" id="PS51332">
    <property type="entry name" value="B12_BINDING"/>
    <property type="match status" value="1"/>
</dbReference>
<protein>
    <submittedName>
        <fullName evidence="3">B12 binding domain protein</fullName>
    </submittedName>
</protein>
<dbReference type="Gene3D" id="3.40.50.280">
    <property type="entry name" value="Cobalamin-binding domain"/>
    <property type="match status" value="1"/>
</dbReference>
<gene>
    <name evidence="3" type="ORF">LOM8899_02520</name>
</gene>
<feature type="region of interest" description="Disordered" evidence="1">
    <location>
        <begin position="1"/>
        <end position="21"/>
    </location>
</feature>
<dbReference type="Proteomes" id="UP000201613">
    <property type="component" value="Unassembled WGS sequence"/>
</dbReference>
<sequence>MTDRAKPSGGTLDGASDGDPKEILPYQAVRSLADEVVVRLAARFRPEQSTVKSRSELDVQRFTSTLLDGTLEECIDILTLELKSGVPIEAIYLHTLAGSARLMGQMWEDDTLSFLDMTVATGRIYSAMRALRLQSPALRREPLPDQHALLIAVPGETHTLGVTMAADILRSKSWQITLRTGLEHDDLIDSLADEQHAIIGVSAAQARSLGALTRLIVALRITQPFAKIFVAGKVVAEVDFLQDLLAVDGVLPPEQEPLELLDELRAIIRLETMQAEDAARRGEGEGEGV</sequence>
<dbReference type="Pfam" id="PF02310">
    <property type="entry name" value="B12-binding"/>
    <property type="match status" value="1"/>
</dbReference>